<feature type="domain" description="Tn3 transposase DDE" evidence="1">
    <location>
        <begin position="4"/>
        <end position="222"/>
    </location>
</feature>
<dbReference type="Pfam" id="PF01526">
    <property type="entry name" value="DDE_Tnp_Tn3"/>
    <property type="match status" value="1"/>
</dbReference>
<organism evidence="2">
    <name type="scientific">mine drainage metagenome</name>
    <dbReference type="NCBI Taxonomy" id="410659"/>
    <lineage>
        <taxon>unclassified sequences</taxon>
        <taxon>metagenomes</taxon>
        <taxon>ecological metagenomes</taxon>
    </lineage>
</organism>
<dbReference type="InterPro" id="IPR002513">
    <property type="entry name" value="Tn3_Tnp_DDE_dom"/>
</dbReference>
<reference evidence="2" key="2">
    <citation type="journal article" date="2014" name="ISME J.">
        <title>Microbial stratification in low pH oxic and suboxic macroscopic growths along an acid mine drainage.</title>
        <authorList>
            <person name="Mendez-Garcia C."/>
            <person name="Mesa V."/>
            <person name="Sprenger R.R."/>
            <person name="Richter M."/>
            <person name="Diez M.S."/>
            <person name="Solano J."/>
            <person name="Bargiela R."/>
            <person name="Golyshina O.V."/>
            <person name="Manteca A."/>
            <person name="Ramos J.L."/>
            <person name="Gallego J.R."/>
            <person name="Llorente I."/>
            <person name="Martins Dos Santos V.A."/>
            <person name="Jensen O.N."/>
            <person name="Pelaez A.I."/>
            <person name="Sanchez J."/>
            <person name="Ferrer M."/>
        </authorList>
    </citation>
    <scope>NUCLEOTIDE SEQUENCE</scope>
</reference>
<evidence type="ECO:0000313" key="2">
    <source>
        <dbReference type="EMBL" id="EQD53473.1"/>
    </source>
</evidence>
<accession>T1A9I5</accession>
<name>T1A9I5_9ZZZZ</name>
<evidence type="ECO:0000259" key="1">
    <source>
        <dbReference type="Pfam" id="PF01526"/>
    </source>
</evidence>
<dbReference type="EMBL" id="AUZY01006722">
    <property type="protein sequence ID" value="EQD53473.1"/>
    <property type="molecule type" value="Genomic_DNA"/>
</dbReference>
<protein>
    <submittedName>
        <fullName evidence="2">Transposase Tn3 family protein</fullName>
    </submittedName>
</protein>
<reference evidence="2" key="1">
    <citation type="submission" date="2013-08" db="EMBL/GenBank/DDBJ databases">
        <authorList>
            <person name="Mendez C."/>
            <person name="Richter M."/>
            <person name="Ferrer M."/>
            <person name="Sanchez J."/>
        </authorList>
    </citation>
    <scope>NUCLEOTIDE SEQUENCE</scope>
</reference>
<gene>
    <name evidence="2" type="ORF">B1B_10227</name>
</gene>
<dbReference type="GO" id="GO:0004803">
    <property type="term" value="F:transposase activity"/>
    <property type="evidence" value="ECO:0007669"/>
    <property type="project" value="InterPro"/>
</dbReference>
<comment type="caution">
    <text evidence="2">The sequence shown here is derived from an EMBL/GenBank/DDBJ whole genome shotgun (WGS) entry which is preliminary data.</text>
</comment>
<dbReference type="GO" id="GO:0006313">
    <property type="term" value="P:DNA transposition"/>
    <property type="evidence" value="ECO:0007669"/>
    <property type="project" value="InterPro"/>
</dbReference>
<proteinExistence type="predicted"/>
<sequence length="222" mass="25028">PLAILAEAWEKRGLGKGWGTGDRAAADGRTMETTESSLLAGFNRRHKRMGMTLYWVVRDDWLALKLAVIGTRDFEAWHLVDAVLQPDGGHGVRLVAGDTHGQQLAVWGLCYLLWIDLAARFHSLGRVKLYGNRREHGLPVEGVEPVRWSLVRAAIPSLARLVEAIRSRKMTAEEALRRGHVYDEEGVNVMEALRELGKAVRSRWVLRFAMSEDLRREVQDAL</sequence>
<dbReference type="AlphaFoldDB" id="T1A9I5"/>
<feature type="non-terminal residue" evidence="2">
    <location>
        <position position="1"/>
    </location>
</feature>